<evidence type="ECO:0000313" key="9">
    <source>
        <dbReference type="EMBL" id="GEK83504.1"/>
    </source>
</evidence>
<feature type="binding site" evidence="6">
    <location>
        <position position="10"/>
    </location>
    <ligand>
        <name>FMN</name>
        <dbReference type="ChEBI" id="CHEBI:58210"/>
    </ligand>
</feature>
<dbReference type="Proteomes" id="UP000321154">
    <property type="component" value="Unassembled WGS sequence"/>
</dbReference>
<keyword evidence="3 6" id="KW-0560">Oxidoreductase</keyword>
<comment type="function">
    <text evidence="6">Quinone reductase that provides resistance to thiol-specific stress caused by electrophilic quinones.</text>
</comment>
<keyword evidence="2 6" id="KW-0288">FMN</keyword>
<feature type="domain" description="Flavodoxin-like fold" evidence="8">
    <location>
        <begin position="3"/>
        <end position="170"/>
    </location>
</feature>
<keyword evidence="1 6" id="KW-0285">Flavoprotein</keyword>
<dbReference type="GO" id="GO:0009055">
    <property type="term" value="F:electron transfer activity"/>
    <property type="evidence" value="ECO:0007669"/>
    <property type="project" value="UniProtKB-UniRule"/>
</dbReference>
<evidence type="ECO:0000313" key="12">
    <source>
        <dbReference type="Proteomes" id="UP000522688"/>
    </source>
</evidence>
<organism evidence="10 12">
    <name type="scientific">Frigoribacterium faeni</name>
    <dbReference type="NCBI Taxonomy" id="145483"/>
    <lineage>
        <taxon>Bacteria</taxon>
        <taxon>Bacillati</taxon>
        <taxon>Actinomycetota</taxon>
        <taxon>Actinomycetes</taxon>
        <taxon>Micrococcales</taxon>
        <taxon>Microbacteriaceae</taxon>
        <taxon>Frigoribacterium</taxon>
    </lineage>
</organism>
<evidence type="ECO:0000256" key="2">
    <source>
        <dbReference type="ARBA" id="ARBA00022643"/>
    </source>
</evidence>
<gene>
    <name evidence="6 9" type="primary">azoR</name>
    <name evidence="10" type="ORF">FB463_002885</name>
    <name evidence="9" type="ORF">FFA01_18130</name>
</gene>
<dbReference type="PANTHER" id="PTHR43741:SF4">
    <property type="entry name" value="FMN-DEPENDENT NADH:QUINONE OXIDOREDUCTASE"/>
    <property type="match status" value="1"/>
</dbReference>
<sequence>MPNLLHLDSSADLSTSRSRAITAAFADAWRALGDDHTVTRRDLHVDQLPHLSDSALHWPPRLRQAGDAPDPAHEALQQTLIAELVAADVLLIGAPLYNYSVPSTLKAWIDNIHLPAVTAPFDGDDQQPLAGRPAVIVTSRGGVYDEGTDTEGWDHATPVLDIILGRTLGMRVEVIATNLTLSDRLPMPDGSRERAEREFAEATQAAADAARRLG</sequence>
<feature type="binding site" evidence="6">
    <location>
        <begin position="139"/>
        <end position="142"/>
    </location>
    <ligand>
        <name>FMN</name>
        <dbReference type="ChEBI" id="CHEBI:58210"/>
    </ligand>
</feature>
<evidence type="ECO:0000313" key="11">
    <source>
        <dbReference type="Proteomes" id="UP000321154"/>
    </source>
</evidence>
<evidence type="ECO:0000256" key="5">
    <source>
        <dbReference type="ARBA" id="ARBA00048542"/>
    </source>
</evidence>
<comment type="caution">
    <text evidence="10">The sequence shown here is derived from an EMBL/GenBank/DDBJ whole genome shotgun (WGS) entry which is preliminary data.</text>
</comment>
<dbReference type="EC" id="1.7.1.17" evidence="6"/>
<comment type="catalytic activity">
    <reaction evidence="6">
        <text>2 a quinone + NADH + H(+) = 2 a 1,4-benzosemiquinone + NAD(+)</text>
        <dbReference type="Rhea" id="RHEA:65952"/>
        <dbReference type="ChEBI" id="CHEBI:15378"/>
        <dbReference type="ChEBI" id="CHEBI:57540"/>
        <dbReference type="ChEBI" id="CHEBI:57945"/>
        <dbReference type="ChEBI" id="CHEBI:132124"/>
        <dbReference type="ChEBI" id="CHEBI:134225"/>
    </reaction>
</comment>
<dbReference type="EMBL" id="BJUV01000016">
    <property type="protein sequence ID" value="GEK83504.1"/>
    <property type="molecule type" value="Genomic_DNA"/>
</dbReference>
<dbReference type="GO" id="GO:0016652">
    <property type="term" value="F:oxidoreductase activity, acting on NAD(P)H as acceptor"/>
    <property type="evidence" value="ECO:0007669"/>
    <property type="project" value="UniProtKB-UniRule"/>
</dbReference>
<reference evidence="9 11" key="1">
    <citation type="submission" date="2019-07" db="EMBL/GenBank/DDBJ databases">
        <title>Whole genome shotgun sequence of Frigoribacterium faeni NBRC 103066.</title>
        <authorList>
            <person name="Hosoyama A."/>
            <person name="Uohara A."/>
            <person name="Ohji S."/>
            <person name="Ichikawa N."/>
        </authorList>
    </citation>
    <scope>NUCLEOTIDE SEQUENCE [LARGE SCALE GENOMIC DNA]</scope>
    <source>
        <strain evidence="9 11">NBRC 103066</strain>
    </source>
</reference>
<evidence type="ECO:0000259" key="8">
    <source>
        <dbReference type="Pfam" id="PF02525"/>
    </source>
</evidence>
<evidence type="ECO:0000256" key="4">
    <source>
        <dbReference type="ARBA" id="ARBA00023027"/>
    </source>
</evidence>
<comment type="similarity">
    <text evidence="6">Belongs to the azoreductase type 1 family.</text>
</comment>
<evidence type="ECO:0000256" key="3">
    <source>
        <dbReference type="ARBA" id="ARBA00023002"/>
    </source>
</evidence>
<name>A0A7W3JKN4_9MICO</name>
<evidence type="ECO:0000313" key="10">
    <source>
        <dbReference type="EMBL" id="MBA8814610.1"/>
    </source>
</evidence>
<dbReference type="SUPFAM" id="SSF52218">
    <property type="entry name" value="Flavoproteins"/>
    <property type="match status" value="1"/>
</dbReference>
<evidence type="ECO:0000256" key="7">
    <source>
        <dbReference type="SAM" id="MobiDB-lite"/>
    </source>
</evidence>
<dbReference type="PANTHER" id="PTHR43741">
    <property type="entry name" value="FMN-DEPENDENT NADH-AZOREDUCTASE 1"/>
    <property type="match status" value="1"/>
</dbReference>
<evidence type="ECO:0000256" key="1">
    <source>
        <dbReference type="ARBA" id="ARBA00022630"/>
    </source>
</evidence>
<dbReference type="HAMAP" id="MF_01216">
    <property type="entry name" value="Azoreductase_type1"/>
    <property type="match status" value="1"/>
</dbReference>
<feature type="binding site" evidence="6">
    <location>
        <begin position="16"/>
        <end position="18"/>
    </location>
    <ligand>
        <name>FMN</name>
        <dbReference type="ChEBI" id="CHEBI:58210"/>
    </ligand>
</feature>
<reference evidence="10 12" key="2">
    <citation type="submission" date="2020-07" db="EMBL/GenBank/DDBJ databases">
        <title>Sequencing the genomes of 1000 actinobacteria strains.</title>
        <authorList>
            <person name="Klenk H.-P."/>
        </authorList>
    </citation>
    <scope>NUCLEOTIDE SEQUENCE [LARGE SCALE GENOMIC DNA]</scope>
    <source>
        <strain evidence="10 12">DSM 10309</strain>
    </source>
</reference>
<comment type="cofactor">
    <cofactor evidence="6">
        <name>FMN</name>
        <dbReference type="ChEBI" id="CHEBI:58210"/>
    </cofactor>
    <text evidence="6">Binds 1 FMN per subunit.</text>
</comment>
<comment type="function">
    <text evidence="6">Also exhibits azoreductase activity. Catalyzes the reductive cleavage of the azo bond in aromatic azo compounds to the corresponding amines.</text>
</comment>
<dbReference type="Pfam" id="PF02525">
    <property type="entry name" value="Flavodoxin_2"/>
    <property type="match status" value="1"/>
</dbReference>
<dbReference type="InterPro" id="IPR029039">
    <property type="entry name" value="Flavoprotein-like_sf"/>
</dbReference>
<dbReference type="InterPro" id="IPR003680">
    <property type="entry name" value="Flavodoxin_fold"/>
</dbReference>
<dbReference type="GO" id="GO:0016655">
    <property type="term" value="F:oxidoreductase activity, acting on NAD(P)H, quinone or similar compound as acceptor"/>
    <property type="evidence" value="ECO:0007669"/>
    <property type="project" value="InterPro"/>
</dbReference>
<comment type="subunit">
    <text evidence="6">Homodimer.</text>
</comment>
<evidence type="ECO:0000256" key="6">
    <source>
        <dbReference type="HAMAP-Rule" id="MF_01216"/>
    </source>
</evidence>
<dbReference type="RefSeq" id="WP_146855285.1">
    <property type="nucleotide sequence ID" value="NZ_BAAAHR010000003.1"/>
</dbReference>
<dbReference type="InterPro" id="IPR050104">
    <property type="entry name" value="FMN-dep_NADH:Q_OxRdtase_AzoR1"/>
</dbReference>
<proteinExistence type="inferred from homology"/>
<keyword evidence="4 6" id="KW-0520">NAD</keyword>
<feature type="region of interest" description="Disordered" evidence="7">
    <location>
        <begin position="186"/>
        <end position="214"/>
    </location>
</feature>
<accession>A0A7W3JKN4</accession>
<dbReference type="EC" id="1.6.5.-" evidence="6"/>
<protein>
    <recommendedName>
        <fullName evidence="6">FMN dependent NADH:quinone oxidoreductase</fullName>
        <ecNumber evidence="6">1.6.5.-</ecNumber>
    </recommendedName>
    <alternativeName>
        <fullName evidence="6">Azo-dye reductase</fullName>
    </alternativeName>
    <alternativeName>
        <fullName evidence="6">FMN-dependent NADH-azo compound oxidoreductase</fullName>
    </alternativeName>
    <alternativeName>
        <fullName evidence="6">FMN-dependent NADH-azoreductase</fullName>
        <ecNumber evidence="6">1.7.1.17</ecNumber>
    </alternativeName>
</protein>
<dbReference type="AlphaFoldDB" id="A0A7W3JKN4"/>
<dbReference type="OrthoDB" id="9805013at2"/>
<comment type="caution">
    <text evidence="6">Lacks conserved residue(s) required for the propagation of feature annotation.</text>
</comment>
<dbReference type="EMBL" id="JACGWW010000006">
    <property type="protein sequence ID" value="MBA8814610.1"/>
    <property type="molecule type" value="Genomic_DNA"/>
</dbReference>
<feature type="compositionally biased region" description="Basic and acidic residues" evidence="7">
    <location>
        <begin position="190"/>
        <end position="200"/>
    </location>
</feature>
<dbReference type="Proteomes" id="UP000522688">
    <property type="component" value="Unassembled WGS sequence"/>
</dbReference>
<comment type="catalytic activity">
    <reaction evidence="5">
        <text>N,N-dimethyl-1,4-phenylenediamine + anthranilate + 2 NAD(+) = 2-(4-dimethylaminophenyl)diazenylbenzoate + 2 NADH + 2 H(+)</text>
        <dbReference type="Rhea" id="RHEA:55872"/>
        <dbReference type="ChEBI" id="CHEBI:15378"/>
        <dbReference type="ChEBI" id="CHEBI:15783"/>
        <dbReference type="ChEBI" id="CHEBI:16567"/>
        <dbReference type="ChEBI" id="CHEBI:57540"/>
        <dbReference type="ChEBI" id="CHEBI:57945"/>
        <dbReference type="ChEBI" id="CHEBI:71579"/>
        <dbReference type="EC" id="1.7.1.17"/>
    </reaction>
    <physiologicalReaction direction="right-to-left" evidence="5">
        <dbReference type="Rhea" id="RHEA:55874"/>
    </physiologicalReaction>
</comment>
<dbReference type="Gene3D" id="3.40.50.360">
    <property type="match status" value="1"/>
</dbReference>
<dbReference type="GO" id="GO:0010181">
    <property type="term" value="F:FMN binding"/>
    <property type="evidence" value="ECO:0007669"/>
    <property type="project" value="UniProtKB-UniRule"/>
</dbReference>
<dbReference type="InterPro" id="IPR023048">
    <property type="entry name" value="NADH:quinone_OxRdtase_FMN_depd"/>
</dbReference>
<keyword evidence="11" id="KW-1185">Reference proteome</keyword>